<evidence type="ECO:0000256" key="4">
    <source>
        <dbReference type="ARBA" id="ARBA00023295"/>
    </source>
</evidence>
<feature type="binding site" evidence="7">
    <location>
        <position position="424"/>
    </location>
    <ligand>
        <name>substrate</name>
    </ligand>
</feature>
<dbReference type="GO" id="GO:0004557">
    <property type="term" value="F:alpha-galactosidase activity"/>
    <property type="evidence" value="ECO:0007669"/>
    <property type="project" value="UniProtKB-UniRule"/>
</dbReference>
<feature type="active site" description="Proton donor" evidence="6">
    <location>
        <position position="524"/>
    </location>
</feature>
<dbReference type="Pfam" id="PF16875">
    <property type="entry name" value="Glyco_hydro_36N"/>
    <property type="match status" value="1"/>
</dbReference>
<dbReference type="InterPro" id="IPR002252">
    <property type="entry name" value="Glyco_hydro_36"/>
</dbReference>
<dbReference type="PIRSF" id="PIRSF005536">
    <property type="entry name" value="Agal"/>
    <property type="match status" value="1"/>
</dbReference>
<dbReference type="InterPro" id="IPR031705">
    <property type="entry name" value="Glyco_hydro_36_C"/>
</dbReference>
<evidence type="ECO:0000256" key="5">
    <source>
        <dbReference type="PIRNR" id="PIRNR005536"/>
    </source>
</evidence>
<evidence type="ECO:0000313" key="10">
    <source>
        <dbReference type="EMBL" id="REC93862.1"/>
    </source>
</evidence>
<dbReference type="InterPro" id="IPR038417">
    <property type="entry name" value="Alpga-gal_N_sf"/>
</dbReference>
<feature type="binding site" evidence="7">
    <location>
        <begin position="457"/>
        <end position="461"/>
    </location>
    <ligand>
        <name>substrate</name>
    </ligand>
</feature>
<reference evidence="10 11" key="1">
    <citation type="submission" date="2018-07" db="EMBL/GenBank/DDBJ databases">
        <title>Genomic Encyclopedia of Type Strains, Phase IV (KMG-IV): sequencing the most valuable type-strain genomes for metagenomic binning, comparative biology and taxonomic classification.</title>
        <authorList>
            <person name="Goeker M."/>
        </authorList>
    </citation>
    <scope>NUCLEOTIDE SEQUENCE [LARGE SCALE GENOMIC DNA]</scope>
    <source>
        <strain evidence="10 11">DSM 14324</strain>
    </source>
</reference>
<dbReference type="FunFam" id="3.20.20.70:FF:000118">
    <property type="entry name" value="Alpha-galactosidase"/>
    <property type="match status" value="1"/>
</dbReference>
<organism evidence="10 11">
    <name type="scientific">Kushneria indalinina DSM 14324</name>
    <dbReference type="NCBI Taxonomy" id="1122140"/>
    <lineage>
        <taxon>Bacteria</taxon>
        <taxon>Pseudomonadati</taxon>
        <taxon>Pseudomonadota</taxon>
        <taxon>Gammaproteobacteria</taxon>
        <taxon>Oceanospirillales</taxon>
        <taxon>Halomonadaceae</taxon>
        <taxon>Kushneria</taxon>
    </lineage>
</organism>
<feature type="domain" description="Glycosyl hydrolase family 36 N-terminal" evidence="9">
    <location>
        <begin position="38"/>
        <end position="258"/>
    </location>
</feature>
<dbReference type="PRINTS" id="PR00743">
    <property type="entry name" value="GLHYDRLASE36"/>
</dbReference>
<accession>A0A3D9DSZ8</accession>
<feature type="binding site" evidence="7">
    <location>
        <begin position="347"/>
        <end position="348"/>
    </location>
    <ligand>
        <name>substrate</name>
    </ligand>
</feature>
<evidence type="ECO:0000256" key="3">
    <source>
        <dbReference type="ARBA" id="ARBA00022801"/>
    </source>
</evidence>
<dbReference type="InterPro" id="IPR017853">
    <property type="entry name" value="GH"/>
</dbReference>
<evidence type="ECO:0000313" key="11">
    <source>
        <dbReference type="Proteomes" id="UP000256334"/>
    </source>
</evidence>
<evidence type="ECO:0000259" key="9">
    <source>
        <dbReference type="Pfam" id="PF16875"/>
    </source>
</evidence>
<feature type="active site" description="Nucleophile" evidence="6">
    <location>
        <position position="459"/>
    </location>
</feature>
<dbReference type="AlphaFoldDB" id="A0A3D9DSZ8"/>
<dbReference type="EMBL" id="QRDJ01000009">
    <property type="protein sequence ID" value="REC93862.1"/>
    <property type="molecule type" value="Genomic_DNA"/>
</dbReference>
<dbReference type="GO" id="GO:0016052">
    <property type="term" value="P:carbohydrate catabolic process"/>
    <property type="evidence" value="ECO:0007669"/>
    <property type="project" value="InterPro"/>
</dbReference>
<dbReference type="InterPro" id="IPR031704">
    <property type="entry name" value="Glyco_hydro_36_N"/>
</dbReference>
<sequence length="733" mass="81484">MTHREQPSLPTDDTLPHCWRLDTVRQTLVLAAFFNNALPCVVYWGARLDADEDLDALAAALTAPIGNNALDEPIDLSICPEIGRGMYGQPGLVVHDAEQRPVLTQFTLGSVGLHGGALVIEAVDRPTGLGYRAVFQTRAHSDIIESHAELSAGETPVTVAWLSAPVMPVSSTASHMLEFAGRWTREFGLREVAFARGVHLRESRRGRTGHDHFPAILFPEPGCTDNAGEVRALHFGFSGAHRLLVECLADGRRQLQAGVPEPAHLASGDVLTSQTTYLGWADAGLSAIGQRYQQHLRHHVVTHTATGWPRPVHYNCWEAVYFDHDIDTLTDLAGRAAALGAERFVLDDGWFGRRDDDTTSLGDWQVDTRKYPHGLAPLIEHVRGLGMRFGLWVEPEMISPDSDLARAHSEWMIAPNGRHQPTARHQQVLDLTAPGAAEYLFTCLDALLTEHEIDYLKWDMNRDLTLAVDGDGRPLLRRQTLAVYALLDRLRARHPRVEIESCASGGGRIDYAILARTQRVWLSDSNDAHERWRMQHDARLFLPSEIMGSHVGPRLCHTSGRRLSMAFRAGTALTGHMGFEMDVRELTEAEQQTLMRYTAFYKRNRQWLHTALDYRLCPGDEGETRAHMSVAADGQRFLLFSATLETPRSESTTPLCLAGLADHARYRVTLWNREDMTAPPTRFHASPLVTPEGLVLSGRALMHSGLRLPIGFPDSLWVVIGERIDLPPFSATA</sequence>
<evidence type="ECO:0000259" key="8">
    <source>
        <dbReference type="Pfam" id="PF16874"/>
    </source>
</evidence>
<keyword evidence="3 5" id="KW-0378">Hydrolase</keyword>
<dbReference type="InterPro" id="IPR013780">
    <property type="entry name" value="Glyco_hydro_b"/>
</dbReference>
<name>A0A3D9DSZ8_9GAMM</name>
<feature type="domain" description="Glycosyl hydrolase family 36 C-terminal" evidence="8">
    <location>
        <begin position="626"/>
        <end position="709"/>
    </location>
</feature>
<evidence type="ECO:0000256" key="7">
    <source>
        <dbReference type="PIRSR" id="PIRSR005536-2"/>
    </source>
</evidence>
<feature type="binding site" evidence="7">
    <location>
        <position position="524"/>
    </location>
    <ligand>
        <name>substrate</name>
    </ligand>
</feature>
<evidence type="ECO:0000256" key="1">
    <source>
        <dbReference type="ARBA" id="ARBA00001255"/>
    </source>
</evidence>
<dbReference type="PANTHER" id="PTHR43053:SF3">
    <property type="entry name" value="ALPHA-GALACTOSIDASE C-RELATED"/>
    <property type="match status" value="1"/>
</dbReference>
<dbReference type="Proteomes" id="UP000256334">
    <property type="component" value="Unassembled WGS sequence"/>
</dbReference>
<dbReference type="Gene3D" id="3.20.20.70">
    <property type="entry name" value="Aldolase class I"/>
    <property type="match status" value="1"/>
</dbReference>
<dbReference type="RefSeq" id="WP_211308869.1">
    <property type="nucleotide sequence ID" value="NZ_QRDJ01000009.1"/>
</dbReference>
<comment type="caution">
    <text evidence="10">The sequence shown here is derived from an EMBL/GenBank/DDBJ whole genome shotgun (WGS) entry which is preliminary data.</text>
</comment>
<dbReference type="PANTHER" id="PTHR43053">
    <property type="entry name" value="GLYCOSIDASE FAMILY 31"/>
    <property type="match status" value="1"/>
</dbReference>
<feature type="binding site" evidence="7">
    <location>
        <position position="183"/>
    </location>
    <ligand>
        <name>substrate</name>
    </ligand>
</feature>
<evidence type="ECO:0000256" key="2">
    <source>
        <dbReference type="ARBA" id="ARBA00012755"/>
    </source>
</evidence>
<dbReference type="EC" id="3.2.1.22" evidence="2 5"/>
<dbReference type="Gene3D" id="2.70.98.60">
    <property type="entry name" value="alpha-galactosidase from lactobacil brevis"/>
    <property type="match status" value="1"/>
</dbReference>
<dbReference type="CDD" id="cd14791">
    <property type="entry name" value="GH36"/>
    <property type="match status" value="1"/>
</dbReference>
<protein>
    <recommendedName>
        <fullName evidence="2 5">Alpha-galactosidase</fullName>
        <ecNumber evidence="2 5">3.2.1.22</ecNumber>
    </recommendedName>
</protein>
<dbReference type="SUPFAM" id="SSF51445">
    <property type="entry name" value="(Trans)glycosidases"/>
    <property type="match status" value="1"/>
</dbReference>
<proteinExistence type="inferred from homology"/>
<comment type="similarity">
    <text evidence="5">Belongs to the glycosyl hydrolase.</text>
</comment>
<dbReference type="Pfam" id="PF16874">
    <property type="entry name" value="Glyco_hydro_36C"/>
    <property type="match status" value="1"/>
</dbReference>
<comment type="catalytic activity">
    <reaction evidence="1 5">
        <text>Hydrolysis of terminal, non-reducing alpha-D-galactose residues in alpha-D-galactosides, including galactose oligosaccharides, galactomannans and galactolipids.</text>
        <dbReference type="EC" id="3.2.1.22"/>
    </reaction>
</comment>
<dbReference type="InterPro" id="IPR050985">
    <property type="entry name" value="Alpha-glycosidase_related"/>
</dbReference>
<gene>
    <name evidence="10" type="ORF">C8D72_3211</name>
</gene>
<feature type="binding site" evidence="7">
    <location>
        <position position="502"/>
    </location>
    <ligand>
        <name>substrate</name>
    </ligand>
</feature>
<dbReference type="Pfam" id="PF02065">
    <property type="entry name" value="Melibiase"/>
    <property type="match status" value="1"/>
</dbReference>
<keyword evidence="4 5" id="KW-0326">Glycosidase</keyword>
<dbReference type="Gene3D" id="2.60.40.1180">
    <property type="entry name" value="Golgi alpha-mannosidase II"/>
    <property type="match status" value="1"/>
</dbReference>
<dbReference type="InterPro" id="IPR013785">
    <property type="entry name" value="Aldolase_TIM"/>
</dbReference>
<keyword evidence="11" id="KW-1185">Reference proteome</keyword>
<evidence type="ECO:0000256" key="6">
    <source>
        <dbReference type="PIRSR" id="PIRSR005536-1"/>
    </source>
</evidence>